<feature type="domain" description="PPM-type phosphatase" evidence="1">
    <location>
        <begin position="65"/>
        <end position="265"/>
    </location>
</feature>
<dbReference type="SUPFAM" id="SSF81606">
    <property type="entry name" value="PP2C-like"/>
    <property type="match status" value="1"/>
</dbReference>
<dbReference type="Proteomes" id="UP001596157">
    <property type="component" value="Unassembled WGS sequence"/>
</dbReference>
<dbReference type="Gene3D" id="3.60.40.10">
    <property type="entry name" value="PPM-type phosphatase domain"/>
    <property type="match status" value="1"/>
</dbReference>
<reference evidence="3" key="1">
    <citation type="journal article" date="2019" name="Int. J. Syst. Evol. Microbiol.">
        <title>The Global Catalogue of Microorganisms (GCM) 10K type strain sequencing project: providing services to taxonomists for standard genome sequencing and annotation.</title>
        <authorList>
            <consortium name="The Broad Institute Genomics Platform"/>
            <consortium name="The Broad Institute Genome Sequencing Center for Infectious Disease"/>
            <person name="Wu L."/>
            <person name="Ma J."/>
        </authorList>
    </citation>
    <scope>NUCLEOTIDE SEQUENCE [LARGE SCALE GENOMIC DNA]</scope>
    <source>
        <strain evidence="3">CCUG 59778</strain>
    </source>
</reference>
<evidence type="ECO:0000259" key="1">
    <source>
        <dbReference type="Pfam" id="PF13672"/>
    </source>
</evidence>
<evidence type="ECO:0000313" key="2">
    <source>
        <dbReference type="EMBL" id="MFC5287070.1"/>
    </source>
</evidence>
<dbReference type="EMBL" id="JBHSKF010000003">
    <property type="protein sequence ID" value="MFC5287070.1"/>
    <property type="molecule type" value="Genomic_DNA"/>
</dbReference>
<dbReference type="InterPro" id="IPR036457">
    <property type="entry name" value="PPM-type-like_dom_sf"/>
</dbReference>
<name>A0ABW0EMC9_9PSEU</name>
<proteinExistence type="predicted"/>
<gene>
    <name evidence="2" type="ORF">ACFPM7_08405</name>
</gene>
<sequence length="311" mass="33270">MTGVLTDETSGYRPYVIGEPGRAPGLVVPRVKARLWNRKDTEVDGFRVDGPVPGTAVQVRAASVRGLSHRAYGNVRQDAYGVRVTEDGRHLIVAVADGLSSGELSHIAAEAVVGEGISLLSATLADERRAVDWSRFFSCLVEAVERNCRRDLRERAYAQADTLSLAEVAALMAATASFAVLDMIPVDGAHPVTTGSIGDTSTWVLEREGRWRPTQPVKNDGAELHSSATKAVPLSAEPLVATARVGPGDALLVMTDGVGDPLGHGTGEVGKRLGELWRTPPHELDFAAQVSFARKTYDDDRTVVALWPCVP</sequence>
<dbReference type="RefSeq" id="WP_378245644.1">
    <property type="nucleotide sequence ID" value="NZ_JBHSKF010000003.1"/>
</dbReference>
<evidence type="ECO:0000313" key="3">
    <source>
        <dbReference type="Proteomes" id="UP001596157"/>
    </source>
</evidence>
<keyword evidence="3" id="KW-1185">Reference proteome</keyword>
<dbReference type="Pfam" id="PF13672">
    <property type="entry name" value="PP2C_2"/>
    <property type="match status" value="1"/>
</dbReference>
<comment type="caution">
    <text evidence="2">The sequence shown here is derived from an EMBL/GenBank/DDBJ whole genome shotgun (WGS) entry which is preliminary data.</text>
</comment>
<dbReference type="InterPro" id="IPR001932">
    <property type="entry name" value="PPM-type_phosphatase-like_dom"/>
</dbReference>
<protein>
    <submittedName>
        <fullName evidence="2">Protein phosphatase 2C domain-containing protein</fullName>
    </submittedName>
</protein>
<accession>A0ABW0EMC9</accession>
<organism evidence="2 3">
    <name type="scientific">Actinokineospora guangxiensis</name>
    <dbReference type="NCBI Taxonomy" id="1490288"/>
    <lineage>
        <taxon>Bacteria</taxon>
        <taxon>Bacillati</taxon>
        <taxon>Actinomycetota</taxon>
        <taxon>Actinomycetes</taxon>
        <taxon>Pseudonocardiales</taxon>
        <taxon>Pseudonocardiaceae</taxon>
        <taxon>Actinokineospora</taxon>
    </lineage>
</organism>